<keyword evidence="6" id="KW-1185">Reference proteome</keyword>
<dbReference type="PRINTS" id="PR00469">
    <property type="entry name" value="PNDRDTASEII"/>
</dbReference>
<feature type="domain" description="FAD/NAD(P)-binding" evidence="4">
    <location>
        <begin position="21"/>
        <end position="142"/>
    </location>
</feature>
<dbReference type="SUPFAM" id="SSF51905">
    <property type="entry name" value="FAD/NAD(P)-binding domain"/>
    <property type="match status" value="1"/>
</dbReference>
<keyword evidence="2" id="KW-0285">Flavoprotein</keyword>
<proteinExistence type="inferred from homology"/>
<name>A0A0M9ENK3_FUSLA</name>
<dbReference type="AlphaFoldDB" id="A0A0M9ENK3"/>
<sequence length="325" mass="34993">MPHSLSSTRAIEAHFLRNALDVLIIGAGPAGLSAALTLGRARRSAAIFYSDEDRRPAHYDSHIEDNKRTTSVQTDMIAELKTSFKTVLFINTAAKSVRESGMIFEVLDRAGRCWKGRKIVLATGIQETLPEVPGYRELRGTSIFDCFQPHGVGISIATSAAALVPSDDEQSINSAILSAHLAHQYTPDVTLLANGFRHVDQHPHLIAALDRGFKINNKAIKHFSAAGSESSVTVEFADGTKTMYGFIAHKPRSDIGGSFARELDLEMTLQGRILVESDFQETSIRGVFAAGSCASVIDDEAMEISSGMATGMGVSLQIAEDDAGL</sequence>
<evidence type="ECO:0000256" key="1">
    <source>
        <dbReference type="ARBA" id="ARBA00009333"/>
    </source>
</evidence>
<dbReference type="GO" id="GO:0016491">
    <property type="term" value="F:oxidoreductase activity"/>
    <property type="evidence" value="ECO:0007669"/>
    <property type="project" value="UniProtKB-KW"/>
</dbReference>
<dbReference type="GO" id="GO:0097237">
    <property type="term" value="P:cellular response to toxic substance"/>
    <property type="evidence" value="ECO:0007669"/>
    <property type="project" value="UniProtKB-ARBA"/>
</dbReference>
<dbReference type="PRINTS" id="PR00368">
    <property type="entry name" value="FADPNR"/>
</dbReference>
<evidence type="ECO:0000313" key="6">
    <source>
        <dbReference type="Proteomes" id="UP000037904"/>
    </source>
</evidence>
<comment type="caution">
    <text evidence="5">The sequence shown here is derived from an EMBL/GenBank/DDBJ whole genome shotgun (WGS) entry which is preliminary data.</text>
</comment>
<protein>
    <submittedName>
        <fullName evidence="5">Thioredoxin reductase</fullName>
    </submittedName>
</protein>
<evidence type="ECO:0000259" key="4">
    <source>
        <dbReference type="Pfam" id="PF07992"/>
    </source>
</evidence>
<dbReference type="InterPro" id="IPR036188">
    <property type="entry name" value="FAD/NAD-bd_sf"/>
</dbReference>
<dbReference type="PANTHER" id="PTHR48105">
    <property type="entry name" value="THIOREDOXIN REDUCTASE 1-RELATED-RELATED"/>
    <property type="match status" value="1"/>
</dbReference>
<reference evidence="5 6" key="1">
    <citation type="submission" date="2015-04" db="EMBL/GenBank/DDBJ databases">
        <title>The draft genome sequence of Fusarium langsethiae, a T-2/HT-2 mycotoxin producer.</title>
        <authorList>
            <person name="Lysoe E."/>
            <person name="Divon H.H."/>
            <person name="Terzi V."/>
            <person name="Orru L."/>
            <person name="Lamontanara A."/>
            <person name="Kolseth A.-K."/>
            <person name="Frandsen R.J."/>
            <person name="Nielsen K."/>
            <person name="Thrane U."/>
        </authorList>
    </citation>
    <scope>NUCLEOTIDE SEQUENCE [LARGE SCALE GENOMIC DNA]</scope>
    <source>
        <strain evidence="5 6">Fl201059</strain>
    </source>
</reference>
<keyword evidence="3" id="KW-0560">Oxidoreductase</keyword>
<accession>A0A0M9ENK3</accession>
<evidence type="ECO:0000256" key="2">
    <source>
        <dbReference type="ARBA" id="ARBA00022630"/>
    </source>
</evidence>
<dbReference type="InterPro" id="IPR023753">
    <property type="entry name" value="FAD/NAD-binding_dom"/>
</dbReference>
<dbReference type="Pfam" id="PF07992">
    <property type="entry name" value="Pyr_redox_2"/>
    <property type="match status" value="1"/>
</dbReference>
<organism evidence="5 6">
    <name type="scientific">Fusarium langsethiae</name>
    <dbReference type="NCBI Taxonomy" id="179993"/>
    <lineage>
        <taxon>Eukaryota</taxon>
        <taxon>Fungi</taxon>
        <taxon>Dikarya</taxon>
        <taxon>Ascomycota</taxon>
        <taxon>Pezizomycotina</taxon>
        <taxon>Sordariomycetes</taxon>
        <taxon>Hypocreomycetidae</taxon>
        <taxon>Hypocreales</taxon>
        <taxon>Nectriaceae</taxon>
        <taxon>Fusarium</taxon>
    </lineage>
</organism>
<dbReference type="Proteomes" id="UP000037904">
    <property type="component" value="Unassembled WGS sequence"/>
</dbReference>
<dbReference type="EMBL" id="JXCE01000565">
    <property type="protein sequence ID" value="KPA36703.1"/>
    <property type="molecule type" value="Genomic_DNA"/>
</dbReference>
<evidence type="ECO:0000256" key="3">
    <source>
        <dbReference type="ARBA" id="ARBA00023002"/>
    </source>
</evidence>
<dbReference type="InterPro" id="IPR050097">
    <property type="entry name" value="Ferredoxin-NADP_redctase_2"/>
</dbReference>
<dbReference type="OrthoDB" id="10260355at2759"/>
<gene>
    <name evidence="5" type="ORF">FLAG1_10516</name>
</gene>
<evidence type="ECO:0000313" key="5">
    <source>
        <dbReference type="EMBL" id="KPA36703.1"/>
    </source>
</evidence>
<dbReference type="Gene3D" id="3.50.50.60">
    <property type="entry name" value="FAD/NAD(P)-binding domain"/>
    <property type="match status" value="2"/>
</dbReference>
<comment type="similarity">
    <text evidence="1">Belongs to the class-II pyridine nucleotide-disulfide oxidoreductase family.</text>
</comment>